<accession>A0A8J3Q9A3</accession>
<feature type="transmembrane region" description="Helical" evidence="1">
    <location>
        <begin position="61"/>
        <end position="81"/>
    </location>
</feature>
<dbReference type="Proteomes" id="UP000612899">
    <property type="component" value="Unassembled WGS sequence"/>
</dbReference>
<evidence type="ECO:0008006" key="4">
    <source>
        <dbReference type="Google" id="ProtNLM"/>
    </source>
</evidence>
<dbReference type="AlphaFoldDB" id="A0A8J3Q9A3"/>
<keyword evidence="1" id="KW-0812">Transmembrane</keyword>
<dbReference type="EMBL" id="BONY01000026">
    <property type="protein sequence ID" value="GIH06285.1"/>
    <property type="molecule type" value="Genomic_DNA"/>
</dbReference>
<sequence length="125" mass="13735">MPYRRFCRIATMVFLLFTVYPLAVKLVEHRLAHDWLHSMLHLGSAALAGYAGWLARSLTPAILYTWFIGVFYTALGVVGWFIDGLLLETHLAIPLGPVDNIFHLGVGGAALTVALIARSRSGDRG</sequence>
<keyword evidence="3" id="KW-1185">Reference proteome</keyword>
<evidence type="ECO:0000313" key="3">
    <source>
        <dbReference type="Proteomes" id="UP000612899"/>
    </source>
</evidence>
<keyword evidence="1" id="KW-1133">Transmembrane helix</keyword>
<organism evidence="2 3">
    <name type="scientific">Rhizocola hellebori</name>
    <dbReference type="NCBI Taxonomy" id="1392758"/>
    <lineage>
        <taxon>Bacteria</taxon>
        <taxon>Bacillati</taxon>
        <taxon>Actinomycetota</taxon>
        <taxon>Actinomycetes</taxon>
        <taxon>Micromonosporales</taxon>
        <taxon>Micromonosporaceae</taxon>
        <taxon>Rhizocola</taxon>
    </lineage>
</organism>
<protein>
    <recommendedName>
        <fullName evidence="4">DUF4383 domain-containing protein</fullName>
    </recommendedName>
</protein>
<proteinExistence type="predicted"/>
<evidence type="ECO:0000256" key="1">
    <source>
        <dbReference type="SAM" id="Phobius"/>
    </source>
</evidence>
<feature type="transmembrane region" description="Helical" evidence="1">
    <location>
        <begin position="101"/>
        <end position="117"/>
    </location>
</feature>
<feature type="transmembrane region" description="Helical" evidence="1">
    <location>
        <begin position="35"/>
        <end position="54"/>
    </location>
</feature>
<keyword evidence="1" id="KW-0472">Membrane</keyword>
<gene>
    <name evidence="2" type="ORF">Rhe02_43520</name>
</gene>
<name>A0A8J3Q9A3_9ACTN</name>
<dbReference type="RefSeq" id="WP_203910107.1">
    <property type="nucleotide sequence ID" value="NZ_BONY01000026.1"/>
</dbReference>
<evidence type="ECO:0000313" key="2">
    <source>
        <dbReference type="EMBL" id="GIH06285.1"/>
    </source>
</evidence>
<comment type="caution">
    <text evidence="2">The sequence shown here is derived from an EMBL/GenBank/DDBJ whole genome shotgun (WGS) entry which is preliminary data.</text>
</comment>
<feature type="transmembrane region" description="Helical" evidence="1">
    <location>
        <begin position="7"/>
        <end position="23"/>
    </location>
</feature>
<reference evidence="2" key="1">
    <citation type="submission" date="2021-01" db="EMBL/GenBank/DDBJ databases">
        <title>Whole genome shotgun sequence of Rhizocola hellebori NBRC 109834.</title>
        <authorList>
            <person name="Komaki H."/>
            <person name="Tamura T."/>
        </authorList>
    </citation>
    <scope>NUCLEOTIDE SEQUENCE</scope>
    <source>
        <strain evidence="2">NBRC 109834</strain>
    </source>
</reference>